<dbReference type="Pfam" id="PF25474">
    <property type="entry name" value="TPR_TmcB"/>
    <property type="match status" value="1"/>
</dbReference>
<feature type="domain" description="TmcB/TmcC TPR repeats" evidence="2">
    <location>
        <begin position="246"/>
        <end position="290"/>
    </location>
</feature>
<comment type="caution">
    <text evidence="3">The sequence shown here is derived from an EMBL/GenBank/DDBJ whole genome shotgun (WGS) entry which is preliminary data.</text>
</comment>
<dbReference type="Proteomes" id="UP000241394">
    <property type="component" value="Chromosome LG26"/>
</dbReference>
<dbReference type="PANTHER" id="PTHR26312:SF225">
    <property type="entry name" value="TPR REPEAT PROTEIN"/>
    <property type="match status" value="1"/>
</dbReference>
<evidence type="ECO:0000256" key="1">
    <source>
        <dbReference type="SAM" id="MobiDB-lite"/>
    </source>
</evidence>
<evidence type="ECO:0000313" key="3">
    <source>
        <dbReference type="EMBL" id="PSR89732.1"/>
    </source>
</evidence>
<reference evidence="4" key="2">
    <citation type="journal article" date="2018" name="BMC Genomics">
        <title>A manually annotated Actinidia chinensis var. chinensis (kiwifruit) genome highlights the challenges associated with draft genomes and gene prediction in plants.</title>
        <authorList>
            <person name="Pilkington S.M."/>
            <person name="Crowhurst R."/>
            <person name="Hilario E."/>
            <person name="Nardozza S."/>
            <person name="Fraser L."/>
            <person name="Peng Y."/>
            <person name="Gunaseelan K."/>
            <person name="Simpson R."/>
            <person name="Tahir J."/>
            <person name="Deroles S.C."/>
            <person name="Templeton K."/>
            <person name="Luo Z."/>
            <person name="Davy M."/>
            <person name="Cheng C."/>
            <person name="McNeilage M."/>
            <person name="Scaglione D."/>
            <person name="Liu Y."/>
            <person name="Zhang Q."/>
            <person name="Datson P."/>
            <person name="De Silva N."/>
            <person name="Gardiner S.E."/>
            <person name="Bassett H."/>
            <person name="Chagne D."/>
            <person name="McCallum J."/>
            <person name="Dzierzon H."/>
            <person name="Deng C."/>
            <person name="Wang Y.Y."/>
            <person name="Barron L."/>
            <person name="Manako K."/>
            <person name="Bowen J."/>
            <person name="Foster T.M."/>
            <person name="Erridge Z.A."/>
            <person name="Tiffin H."/>
            <person name="Waite C.N."/>
            <person name="Davies K.M."/>
            <person name="Grierson E.P."/>
            <person name="Laing W.A."/>
            <person name="Kirk R."/>
            <person name="Chen X."/>
            <person name="Wood M."/>
            <person name="Montefiori M."/>
            <person name="Brummell D.A."/>
            <person name="Schwinn K.E."/>
            <person name="Catanach A."/>
            <person name="Fullerton C."/>
            <person name="Li D."/>
            <person name="Meiyalaghan S."/>
            <person name="Nieuwenhuizen N."/>
            <person name="Read N."/>
            <person name="Prakash R."/>
            <person name="Hunter D."/>
            <person name="Zhang H."/>
            <person name="McKenzie M."/>
            <person name="Knabel M."/>
            <person name="Harris A."/>
            <person name="Allan A.C."/>
            <person name="Gleave A."/>
            <person name="Chen A."/>
            <person name="Janssen B.J."/>
            <person name="Plunkett B."/>
            <person name="Ampomah-Dwamena C."/>
            <person name="Voogd C."/>
            <person name="Leif D."/>
            <person name="Lafferty D."/>
            <person name="Souleyre E.J.F."/>
            <person name="Varkonyi-Gasic E."/>
            <person name="Gambi F."/>
            <person name="Hanley J."/>
            <person name="Yao J.L."/>
            <person name="Cheung J."/>
            <person name="David K.M."/>
            <person name="Warren B."/>
            <person name="Marsh K."/>
            <person name="Snowden K.C."/>
            <person name="Lin-Wang K."/>
            <person name="Brian L."/>
            <person name="Martinez-Sanchez M."/>
            <person name="Wang M."/>
            <person name="Ileperuma N."/>
            <person name="Macnee N."/>
            <person name="Campin R."/>
            <person name="McAtee P."/>
            <person name="Drummond R.S.M."/>
            <person name="Espley R.V."/>
            <person name="Ireland H.S."/>
            <person name="Wu R."/>
            <person name="Atkinson R.G."/>
            <person name="Karunairetnam S."/>
            <person name="Bulley S."/>
            <person name="Chunkath S."/>
            <person name="Hanley Z."/>
            <person name="Storey R."/>
            <person name="Thrimawithana A.H."/>
            <person name="Thomson S."/>
            <person name="David C."/>
            <person name="Testolin R."/>
            <person name="Huang H."/>
            <person name="Hellens R.P."/>
            <person name="Schaffer R.J."/>
        </authorList>
    </citation>
    <scope>NUCLEOTIDE SEQUENCE [LARGE SCALE GENOMIC DNA]</scope>
    <source>
        <strain evidence="4">cv. Red5</strain>
    </source>
</reference>
<dbReference type="OMA" id="WDTDDGD"/>
<feature type="region of interest" description="Disordered" evidence="1">
    <location>
        <begin position="1"/>
        <end position="38"/>
    </location>
</feature>
<evidence type="ECO:0000313" key="4">
    <source>
        <dbReference type="Proteomes" id="UP000241394"/>
    </source>
</evidence>
<dbReference type="AlphaFoldDB" id="A0A2R6PEA4"/>
<keyword evidence="4" id="KW-1185">Reference proteome</keyword>
<dbReference type="EMBL" id="NKQK01000026">
    <property type="protein sequence ID" value="PSR89732.1"/>
    <property type="molecule type" value="Genomic_DNA"/>
</dbReference>
<dbReference type="InterPro" id="IPR057352">
    <property type="entry name" value="TPR_TmcB/C"/>
</dbReference>
<gene>
    <name evidence="3" type="ORF">CEY00_Acc29938</name>
</gene>
<dbReference type="PANTHER" id="PTHR26312">
    <property type="entry name" value="TETRATRICOPEPTIDE REPEAT PROTEIN 5"/>
    <property type="match status" value="1"/>
</dbReference>
<dbReference type="InterPro" id="IPR011990">
    <property type="entry name" value="TPR-like_helical_dom_sf"/>
</dbReference>
<feature type="compositionally biased region" description="Polar residues" evidence="1">
    <location>
        <begin position="1"/>
        <end position="10"/>
    </location>
</feature>
<dbReference type="InParanoid" id="A0A2R6PEA4"/>
<sequence length="371" mass="40626">MMLRSSSTPVLGSLLSSFSESPSHHHNHPEPHTTIKHPPTAAIHHQNHKKLSYHQYGSLSYTPVSCNSSSISPSVADLSGGTPVSINGFRRAQSEGNLKGLLDDASSNPDDEFSISNLPKKFARRPNCSHLETIPSFSFHNARIRYEEEDSDEDEEEEEGNGWLVENSITTEESRAMNTEQQRMGVNDEMRLLSMGENKESPSEMYLARGLGVERLNIGFGGSGGGEYKGGAGGRGGGGGDGGGSVEEHYKRLVEENPGNPLFLRNYAQFLYESKKDAPRAEEYYSRAILADPKDGEVLSQYAKVVWELHHDQDRASSYFERAVHTAPADSHVHAAYASFLWETEEGDDDANGLCVLPSHFQNGALASANA</sequence>
<dbReference type="SUPFAM" id="SSF48452">
    <property type="entry name" value="TPR-like"/>
    <property type="match status" value="1"/>
</dbReference>
<accession>A0A2R6PEA4</accession>
<organism evidence="3 4">
    <name type="scientific">Actinidia chinensis var. chinensis</name>
    <name type="common">Chinese soft-hair kiwi</name>
    <dbReference type="NCBI Taxonomy" id="1590841"/>
    <lineage>
        <taxon>Eukaryota</taxon>
        <taxon>Viridiplantae</taxon>
        <taxon>Streptophyta</taxon>
        <taxon>Embryophyta</taxon>
        <taxon>Tracheophyta</taxon>
        <taxon>Spermatophyta</taxon>
        <taxon>Magnoliopsida</taxon>
        <taxon>eudicotyledons</taxon>
        <taxon>Gunneridae</taxon>
        <taxon>Pentapetalae</taxon>
        <taxon>asterids</taxon>
        <taxon>Ericales</taxon>
        <taxon>Actinidiaceae</taxon>
        <taxon>Actinidia</taxon>
    </lineage>
</organism>
<reference evidence="3 4" key="1">
    <citation type="submission" date="2017-07" db="EMBL/GenBank/DDBJ databases">
        <title>An improved, manually edited Actinidia chinensis var. chinensis (kiwifruit) genome highlights the challenges associated with draft genomes and gene prediction in plants.</title>
        <authorList>
            <person name="Pilkington S."/>
            <person name="Crowhurst R."/>
            <person name="Hilario E."/>
            <person name="Nardozza S."/>
            <person name="Fraser L."/>
            <person name="Peng Y."/>
            <person name="Gunaseelan K."/>
            <person name="Simpson R."/>
            <person name="Tahir J."/>
            <person name="Deroles S."/>
            <person name="Templeton K."/>
            <person name="Luo Z."/>
            <person name="Davy M."/>
            <person name="Cheng C."/>
            <person name="Mcneilage M."/>
            <person name="Scaglione D."/>
            <person name="Liu Y."/>
            <person name="Zhang Q."/>
            <person name="Datson P."/>
            <person name="De Silva N."/>
            <person name="Gardiner S."/>
            <person name="Bassett H."/>
            <person name="Chagne D."/>
            <person name="Mccallum J."/>
            <person name="Dzierzon H."/>
            <person name="Deng C."/>
            <person name="Wang Y.-Y."/>
            <person name="Barron N."/>
            <person name="Manako K."/>
            <person name="Bowen J."/>
            <person name="Foster T."/>
            <person name="Erridge Z."/>
            <person name="Tiffin H."/>
            <person name="Waite C."/>
            <person name="Davies K."/>
            <person name="Grierson E."/>
            <person name="Laing W."/>
            <person name="Kirk R."/>
            <person name="Chen X."/>
            <person name="Wood M."/>
            <person name="Montefiori M."/>
            <person name="Brummell D."/>
            <person name="Schwinn K."/>
            <person name="Catanach A."/>
            <person name="Fullerton C."/>
            <person name="Li D."/>
            <person name="Meiyalaghan S."/>
            <person name="Nieuwenhuizen N."/>
            <person name="Read N."/>
            <person name="Prakash R."/>
            <person name="Hunter D."/>
            <person name="Zhang H."/>
            <person name="Mckenzie M."/>
            <person name="Knabel M."/>
            <person name="Harris A."/>
            <person name="Allan A."/>
            <person name="Chen A."/>
            <person name="Janssen B."/>
            <person name="Plunkett B."/>
            <person name="Dwamena C."/>
            <person name="Voogd C."/>
            <person name="Leif D."/>
            <person name="Lafferty D."/>
            <person name="Souleyre E."/>
            <person name="Varkonyi-Gasic E."/>
            <person name="Gambi F."/>
            <person name="Hanley J."/>
            <person name="Yao J.-L."/>
            <person name="Cheung J."/>
            <person name="David K."/>
            <person name="Warren B."/>
            <person name="Marsh K."/>
            <person name="Snowden K."/>
            <person name="Lin-Wang K."/>
            <person name="Brian L."/>
            <person name="Martinez-Sanchez M."/>
            <person name="Wang M."/>
            <person name="Ileperuma N."/>
            <person name="Macnee N."/>
            <person name="Campin R."/>
            <person name="Mcatee P."/>
            <person name="Drummond R."/>
            <person name="Espley R."/>
            <person name="Ireland H."/>
            <person name="Wu R."/>
            <person name="Atkinson R."/>
            <person name="Karunairetnam S."/>
            <person name="Bulley S."/>
            <person name="Chunkath S."/>
            <person name="Hanley Z."/>
            <person name="Storey R."/>
            <person name="Thrimawithana A."/>
            <person name="Thomson S."/>
            <person name="David C."/>
            <person name="Testolin R."/>
        </authorList>
    </citation>
    <scope>NUCLEOTIDE SEQUENCE [LARGE SCALE GENOMIC DNA]</scope>
    <source>
        <strain evidence="4">cv. Red5</strain>
        <tissue evidence="3">Young leaf</tissue>
    </source>
</reference>
<proteinExistence type="predicted"/>
<dbReference type="Gene3D" id="1.25.40.10">
    <property type="entry name" value="Tetratricopeptide repeat domain"/>
    <property type="match status" value="1"/>
</dbReference>
<dbReference type="OrthoDB" id="1926212at2759"/>
<evidence type="ECO:0000259" key="2">
    <source>
        <dbReference type="Pfam" id="PF25474"/>
    </source>
</evidence>
<protein>
    <submittedName>
        <fullName evidence="3">Anaphase-promoting complex subunit like</fullName>
    </submittedName>
</protein>
<name>A0A2R6PEA4_ACTCC</name>
<dbReference type="Gramene" id="PSR89732">
    <property type="protein sequence ID" value="PSR89732"/>
    <property type="gene ID" value="CEY00_Acc29938"/>
</dbReference>